<dbReference type="AlphaFoldDB" id="A0A371DIF4"/>
<organism evidence="2 3">
    <name type="scientific">Lentinus brumalis</name>
    <dbReference type="NCBI Taxonomy" id="2498619"/>
    <lineage>
        <taxon>Eukaryota</taxon>
        <taxon>Fungi</taxon>
        <taxon>Dikarya</taxon>
        <taxon>Basidiomycota</taxon>
        <taxon>Agaricomycotina</taxon>
        <taxon>Agaricomycetes</taxon>
        <taxon>Polyporales</taxon>
        <taxon>Polyporaceae</taxon>
        <taxon>Lentinus</taxon>
    </lineage>
</organism>
<sequence length="124" mass="12637">MQLVSSLAIVAVMAAAAAVATPPIIDTPVGATQCSPTELIWDGGAEVSVESSQMSPQNPDSVKSIVNESRQILETFAGLTGQSFIWSTNIPGGDVVGVQLRDSTGAVAETALFEVVASADSSCL</sequence>
<dbReference type="EMBL" id="KZ857391">
    <property type="protein sequence ID" value="RDX52296.1"/>
    <property type="molecule type" value="Genomic_DNA"/>
</dbReference>
<dbReference type="STRING" id="139420.A0A371DIF4"/>
<proteinExistence type="predicted"/>
<protein>
    <submittedName>
        <fullName evidence="2">Uncharacterized protein</fullName>
    </submittedName>
</protein>
<dbReference type="Proteomes" id="UP000256964">
    <property type="component" value="Unassembled WGS sequence"/>
</dbReference>
<keyword evidence="1" id="KW-0732">Signal</keyword>
<gene>
    <name evidence="2" type="ORF">OH76DRAFT_1480881</name>
</gene>
<feature type="signal peptide" evidence="1">
    <location>
        <begin position="1"/>
        <end position="20"/>
    </location>
</feature>
<evidence type="ECO:0000313" key="3">
    <source>
        <dbReference type="Proteomes" id="UP000256964"/>
    </source>
</evidence>
<accession>A0A371DIF4</accession>
<evidence type="ECO:0000313" key="2">
    <source>
        <dbReference type="EMBL" id="RDX52296.1"/>
    </source>
</evidence>
<reference evidence="2 3" key="1">
    <citation type="journal article" date="2018" name="Biotechnol. Biofuels">
        <title>Integrative visual omics of the white-rot fungus Polyporus brumalis exposes the biotechnological potential of its oxidative enzymes for delignifying raw plant biomass.</title>
        <authorList>
            <person name="Miyauchi S."/>
            <person name="Rancon A."/>
            <person name="Drula E."/>
            <person name="Hage H."/>
            <person name="Chaduli D."/>
            <person name="Favel A."/>
            <person name="Grisel S."/>
            <person name="Henrissat B."/>
            <person name="Herpoel-Gimbert I."/>
            <person name="Ruiz-Duenas F.J."/>
            <person name="Chevret D."/>
            <person name="Hainaut M."/>
            <person name="Lin J."/>
            <person name="Wang M."/>
            <person name="Pangilinan J."/>
            <person name="Lipzen A."/>
            <person name="Lesage-Meessen L."/>
            <person name="Navarro D."/>
            <person name="Riley R."/>
            <person name="Grigoriev I.V."/>
            <person name="Zhou S."/>
            <person name="Raouche S."/>
            <person name="Rosso M.N."/>
        </authorList>
    </citation>
    <scope>NUCLEOTIDE SEQUENCE [LARGE SCALE GENOMIC DNA]</scope>
    <source>
        <strain evidence="2 3">BRFM 1820</strain>
    </source>
</reference>
<keyword evidence="3" id="KW-1185">Reference proteome</keyword>
<dbReference type="OrthoDB" id="2803776at2759"/>
<evidence type="ECO:0000256" key="1">
    <source>
        <dbReference type="SAM" id="SignalP"/>
    </source>
</evidence>
<name>A0A371DIF4_9APHY</name>
<feature type="chain" id="PRO_5017026390" evidence="1">
    <location>
        <begin position="21"/>
        <end position="124"/>
    </location>
</feature>